<dbReference type="RefSeq" id="WP_145909868.1">
    <property type="nucleotide sequence ID" value="NZ_BAAAMZ010000002.1"/>
</dbReference>
<organism evidence="1 2">
    <name type="scientific">Kitasatospora viridis</name>
    <dbReference type="NCBI Taxonomy" id="281105"/>
    <lineage>
        <taxon>Bacteria</taxon>
        <taxon>Bacillati</taxon>
        <taxon>Actinomycetota</taxon>
        <taxon>Actinomycetes</taxon>
        <taxon>Kitasatosporales</taxon>
        <taxon>Streptomycetaceae</taxon>
        <taxon>Kitasatospora</taxon>
    </lineage>
</organism>
<dbReference type="Proteomes" id="UP000317940">
    <property type="component" value="Unassembled WGS sequence"/>
</dbReference>
<sequence length="94" mass="10361">MAVLLQLDFPGVTAEQYDEVDKRAGSRAPQAPDGLLFHSAIVSGEGLHVVDLWESRAKLDAFMGRMLPITKEAGFPDPKGAPKVTEVHHHFVRR</sequence>
<dbReference type="AlphaFoldDB" id="A0A561T638"/>
<evidence type="ECO:0000313" key="2">
    <source>
        <dbReference type="Proteomes" id="UP000317940"/>
    </source>
</evidence>
<keyword evidence="2" id="KW-1185">Reference proteome</keyword>
<comment type="caution">
    <text evidence="1">The sequence shown here is derived from an EMBL/GenBank/DDBJ whole genome shotgun (WGS) entry which is preliminary data.</text>
</comment>
<dbReference type="OrthoDB" id="1550900at2"/>
<gene>
    <name evidence="1" type="ORF">FHX73_1450</name>
</gene>
<protein>
    <recommendedName>
        <fullName evidence="3">ABM domain-containing protein</fullName>
    </recommendedName>
</protein>
<evidence type="ECO:0008006" key="3">
    <source>
        <dbReference type="Google" id="ProtNLM"/>
    </source>
</evidence>
<proteinExistence type="predicted"/>
<dbReference type="EMBL" id="VIWT01000004">
    <property type="protein sequence ID" value="TWF82568.1"/>
    <property type="molecule type" value="Genomic_DNA"/>
</dbReference>
<name>A0A561T638_9ACTN</name>
<accession>A0A561T638</accession>
<evidence type="ECO:0000313" key="1">
    <source>
        <dbReference type="EMBL" id="TWF82568.1"/>
    </source>
</evidence>
<reference evidence="1 2" key="1">
    <citation type="submission" date="2019-06" db="EMBL/GenBank/DDBJ databases">
        <title>Sequencing the genomes of 1000 actinobacteria strains.</title>
        <authorList>
            <person name="Klenk H.-P."/>
        </authorList>
    </citation>
    <scope>NUCLEOTIDE SEQUENCE [LARGE SCALE GENOMIC DNA]</scope>
    <source>
        <strain evidence="1 2">DSM 44826</strain>
    </source>
</reference>